<keyword evidence="2" id="KW-1185">Reference proteome</keyword>
<dbReference type="EMBL" id="CM029037">
    <property type="protein sequence ID" value="KAG2657196.1"/>
    <property type="molecule type" value="Genomic_DNA"/>
</dbReference>
<evidence type="ECO:0000313" key="1">
    <source>
        <dbReference type="EMBL" id="KAG2657196.1"/>
    </source>
</evidence>
<reference evidence="1" key="1">
    <citation type="submission" date="2020-05" db="EMBL/GenBank/DDBJ databases">
        <title>WGS assembly of Panicum virgatum.</title>
        <authorList>
            <person name="Lovell J.T."/>
            <person name="Jenkins J."/>
            <person name="Shu S."/>
            <person name="Juenger T.E."/>
            <person name="Schmutz J."/>
        </authorList>
    </citation>
    <scope>NUCLEOTIDE SEQUENCE</scope>
    <source>
        <strain evidence="1">AP13</strain>
    </source>
</reference>
<gene>
    <name evidence="1" type="ORF">PVAP13_1KG050277</name>
</gene>
<dbReference type="AlphaFoldDB" id="A0A8T0XH25"/>
<proteinExistence type="predicted"/>
<name>A0A8T0XH25_PANVG</name>
<organism evidence="1 2">
    <name type="scientific">Panicum virgatum</name>
    <name type="common">Blackwell switchgrass</name>
    <dbReference type="NCBI Taxonomy" id="38727"/>
    <lineage>
        <taxon>Eukaryota</taxon>
        <taxon>Viridiplantae</taxon>
        <taxon>Streptophyta</taxon>
        <taxon>Embryophyta</taxon>
        <taxon>Tracheophyta</taxon>
        <taxon>Spermatophyta</taxon>
        <taxon>Magnoliopsida</taxon>
        <taxon>Liliopsida</taxon>
        <taxon>Poales</taxon>
        <taxon>Poaceae</taxon>
        <taxon>PACMAD clade</taxon>
        <taxon>Panicoideae</taxon>
        <taxon>Panicodae</taxon>
        <taxon>Paniceae</taxon>
        <taxon>Panicinae</taxon>
        <taxon>Panicum</taxon>
        <taxon>Panicum sect. Hiantes</taxon>
    </lineage>
</organism>
<comment type="caution">
    <text evidence="1">The sequence shown here is derived from an EMBL/GenBank/DDBJ whole genome shotgun (WGS) entry which is preliminary data.</text>
</comment>
<sequence length="91" mass="10203">MNAACCFHDSPMYQQVRERESISIINAPRSCRRLHQFPALGAAACPGTPSMASRRPEPAPTDGSLHGYEERVWLLSLMHTRAQFFQELKGS</sequence>
<protein>
    <submittedName>
        <fullName evidence="1">Uncharacterized protein</fullName>
    </submittedName>
</protein>
<dbReference type="Proteomes" id="UP000823388">
    <property type="component" value="Chromosome 1K"/>
</dbReference>
<evidence type="ECO:0000313" key="2">
    <source>
        <dbReference type="Proteomes" id="UP000823388"/>
    </source>
</evidence>
<accession>A0A8T0XH25</accession>